<organism evidence="3 4">
    <name type="scientific">Hirsutella rhossiliensis</name>
    <dbReference type="NCBI Taxonomy" id="111463"/>
    <lineage>
        <taxon>Eukaryota</taxon>
        <taxon>Fungi</taxon>
        <taxon>Dikarya</taxon>
        <taxon>Ascomycota</taxon>
        <taxon>Pezizomycotina</taxon>
        <taxon>Sordariomycetes</taxon>
        <taxon>Hypocreomycetidae</taxon>
        <taxon>Hypocreales</taxon>
        <taxon>Ophiocordycipitaceae</taxon>
        <taxon>Hirsutella</taxon>
    </lineage>
</organism>
<dbReference type="PANTHER" id="PTHR47642">
    <property type="entry name" value="ATP-DEPENDENT DNA HELICASE"/>
    <property type="match status" value="1"/>
</dbReference>
<dbReference type="Pfam" id="PF05970">
    <property type="entry name" value="PIF1"/>
    <property type="match status" value="1"/>
</dbReference>
<comment type="caution">
    <text evidence="3">The sequence shown here is derived from an EMBL/GenBank/DDBJ whole genome shotgun (WGS) entry which is preliminary data.</text>
</comment>
<keyword evidence="1" id="KW-0233">DNA recombination</keyword>
<comment type="similarity">
    <text evidence="1">Belongs to the helicase family.</text>
</comment>
<dbReference type="OrthoDB" id="4918806at2759"/>
<keyword evidence="4" id="KW-1185">Reference proteome</keyword>
<dbReference type="EMBL" id="JAIZPD010000002">
    <property type="protein sequence ID" value="KAH0966207.1"/>
    <property type="molecule type" value="Genomic_DNA"/>
</dbReference>
<dbReference type="InterPro" id="IPR027417">
    <property type="entry name" value="P-loop_NTPase"/>
</dbReference>
<dbReference type="GO" id="GO:0006310">
    <property type="term" value="P:DNA recombination"/>
    <property type="evidence" value="ECO:0007669"/>
    <property type="project" value="UniProtKB-KW"/>
</dbReference>
<dbReference type="SUPFAM" id="SSF52540">
    <property type="entry name" value="P-loop containing nucleoside triphosphate hydrolases"/>
    <property type="match status" value="1"/>
</dbReference>
<gene>
    <name evidence="3" type="ORF">HRG_01616</name>
</gene>
<dbReference type="Gene3D" id="3.40.50.300">
    <property type="entry name" value="P-loop containing nucleotide triphosphate hydrolases"/>
    <property type="match status" value="1"/>
</dbReference>
<dbReference type="GeneID" id="68350745"/>
<feature type="domain" description="DNA helicase Pif1-like DEAD-box helicase" evidence="2">
    <location>
        <begin position="25"/>
        <end position="92"/>
    </location>
</feature>
<dbReference type="GO" id="GO:0005524">
    <property type="term" value="F:ATP binding"/>
    <property type="evidence" value="ECO:0007669"/>
    <property type="project" value="UniProtKB-KW"/>
</dbReference>
<evidence type="ECO:0000256" key="1">
    <source>
        <dbReference type="RuleBase" id="RU363044"/>
    </source>
</evidence>
<keyword evidence="1 3" id="KW-0347">Helicase</keyword>
<dbReference type="EC" id="5.6.2.3" evidence="1"/>
<evidence type="ECO:0000313" key="4">
    <source>
        <dbReference type="Proteomes" id="UP000824596"/>
    </source>
</evidence>
<dbReference type="InterPro" id="IPR051055">
    <property type="entry name" value="PIF1_helicase"/>
</dbReference>
<evidence type="ECO:0000259" key="2">
    <source>
        <dbReference type="Pfam" id="PF05970"/>
    </source>
</evidence>
<evidence type="ECO:0000313" key="3">
    <source>
        <dbReference type="EMBL" id="KAH0966207.1"/>
    </source>
</evidence>
<proteinExistence type="inferred from homology"/>
<reference evidence="3" key="1">
    <citation type="submission" date="2021-09" db="EMBL/GenBank/DDBJ databases">
        <title>A high-quality genome of the endoparasitic fungus Hirsutella rhossiliensis with a comparison of Hirsutella genomes reveals transposable elements contributing to genome size variation.</title>
        <authorList>
            <person name="Lin R."/>
            <person name="Jiao Y."/>
            <person name="Sun X."/>
            <person name="Ling J."/>
            <person name="Xie B."/>
            <person name="Cheng X."/>
        </authorList>
    </citation>
    <scope>NUCLEOTIDE SEQUENCE</scope>
    <source>
        <strain evidence="3">HR02</strain>
    </source>
</reference>
<comment type="cofactor">
    <cofactor evidence="1">
        <name>Mg(2+)</name>
        <dbReference type="ChEBI" id="CHEBI:18420"/>
    </cofactor>
</comment>
<dbReference type="GO" id="GO:0043139">
    <property type="term" value="F:5'-3' DNA helicase activity"/>
    <property type="evidence" value="ECO:0007669"/>
    <property type="project" value="UniProtKB-EC"/>
</dbReference>
<name>A0A9P8N7T7_9HYPO</name>
<protein>
    <recommendedName>
        <fullName evidence="1">ATP-dependent DNA helicase</fullName>
        <ecNumber evidence="1">5.6.2.3</ecNumber>
    </recommendedName>
</protein>
<dbReference type="GO" id="GO:0006281">
    <property type="term" value="P:DNA repair"/>
    <property type="evidence" value="ECO:0007669"/>
    <property type="project" value="UniProtKB-KW"/>
</dbReference>
<dbReference type="GO" id="GO:0000723">
    <property type="term" value="P:telomere maintenance"/>
    <property type="evidence" value="ECO:0007669"/>
    <property type="project" value="InterPro"/>
</dbReference>
<dbReference type="AlphaFoldDB" id="A0A9P8N7T7"/>
<keyword evidence="1" id="KW-0378">Hydrolase</keyword>
<dbReference type="GO" id="GO:0016787">
    <property type="term" value="F:hydrolase activity"/>
    <property type="evidence" value="ECO:0007669"/>
    <property type="project" value="UniProtKB-KW"/>
</dbReference>
<keyword evidence="1" id="KW-0547">Nucleotide-binding</keyword>
<dbReference type="RefSeq" id="XP_044723720.1">
    <property type="nucleotide sequence ID" value="XM_044860087.1"/>
</dbReference>
<comment type="catalytic activity">
    <reaction evidence="1">
        <text>ATP + H2O = ADP + phosphate + H(+)</text>
        <dbReference type="Rhea" id="RHEA:13065"/>
        <dbReference type="ChEBI" id="CHEBI:15377"/>
        <dbReference type="ChEBI" id="CHEBI:15378"/>
        <dbReference type="ChEBI" id="CHEBI:30616"/>
        <dbReference type="ChEBI" id="CHEBI:43474"/>
        <dbReference type="ChEBI" id="CHEBI:456216"/>
        <dbReference type="EC" id="5.6.2.3"/>
    </reaction>
</comment>
<accession>A0A9P8N7T7</accession>
<keyword evidence="1" id="KW-0234">DNA repair</keyword>
<keyword evidence="1" id="KW-0067">ATP-binding</keyword>
<sequence>MGMVVDVLAPTGRAALQLPLDKLKTLAFRKHVRQRLRHTDVLIIDEISMVENHHLQRINVCMKEVRRWKDDDPPAFGGVQVVVTGDFCQLPPRRRESWAIPRA</sequence>
<dbReference type="Proteomes" id="UP000824596">
    <property type="component" value="Unassembled WGS sequence"/>
</dbReference>
<keyword evidence="1" id="KW-0227">DNA damage</keyword>
<dbReference type="InterPro" id="IPR010285">
    <property type="entry name" value="DNA_helicase_pif1-like_DEAD"/>
</dbReference>